<evidence type="ECO:0000313" key="3">
    <source>
        <dbReference type="Proteomes" id="UP000034006"/>
    </source>
</evidence>
<evidence type="ECO:0008006" key="4">
    <source>
        <dbReference type="Google" id="ProtNLM"/>
    </source>
</evidence>
<evidence type="ECO:0000313" key="2">
    <source>
        <dbReference type="EMBL" id="KKT51891.1"/>
    </source>
</evidence>
<gene>
    <name evidence="2" type="ORF">UW44_C0006G0009</name>
</gene>
<dbReference type="STRING" id="1618387.UW44_C0006G0009"/>
<keyword evidence="1" id="KW-1133">Transmembrane helix</keyword>
<dbReference type="Proteomes" id="UP000034006">
    <property type="component" value="Unassembled WGS sequence"/>
</dbReference>
<sequence length="321" mass="35373">MNTKCKIPLFLIFIFITLLSPGMIHAAGYGLSLSPPLLRVNIKPGKAITQVFTITNLNNEDKLLVARVVPFSESDESGNPKIDLKTNPTWLNYINLANATIKLGSPFTVKANSSEQLILTFSAPMTAILRDLYATLLVSTYSNQISVPYQGSQISATIGANMLITIHSDVSPPTLLKINQLAPVSGSFIKFGNFYLADNITPIFFSSSVKNDGNFTSETKGIFKITDQKENPIYLEGILPVYVITNAQRTLLNINGGKFSFTPNLTQVGYFKATVQIKTDNSNAENSNDIFFFPFKIVIGIFFTAIFLNIIYRTTKPKVSD</sequence>
<dbReference type="EMBL" id="LCIH01000006">
    <property type="protein sequence ID" value="KKT51891.1"/>
    <property type="molecule type" value="Genomic_DNA"/>
</dbReference>
<keyword evidence="1" id="KW-0472">Membrane</keyword>
<keyword evidence="1" id="KW-0812">Transmembrane</keyword>
<dbReference type="AlphaFoldDB" id="A0A0G1HXM2"/>
<accession>A0A0G1HXM2</accession>
<comment type="caution">
    <text evidence="2">The sequence shown here is derived from an EMBL/GenBank/DDBJ whole genome shotgun (WGS) entry which is preliminary data.</text>
</comment>
<proteinExistence type="predicted"/>
<reference evidence="2 3" key="1">
    <citation type="journal article" date="2015" name="Nature">
        <title>rRNA introns, odd ribosomes, and small enigmatic genomes across a large radiation of phyla.</title>
        <authorList>
            <person name="Brown C.T."/>
            <person name="Hug L.A."/>
            <person name="Thomas B.C."/>
            <person name="Sharon I."/>
            <person name="Castelle C.J."/>
            <person name="Singh A."/>
            <person name="Wilkins M.J."/>
            <person name="Williams K.H."/>
            <person name="Banfield J.F."/>
        </authorList>
    </citation>
    <scope>NUCLEOTIDE SEQUENCE [LARGE SCALE GENOMIC DNA]</scope>
</reference>
<name>A0A0G1HXM2_9BACT</name>
<feature type="transmembrane region" description="Helical" evidence="1">
    <location>
        <begin position="291"/>
        <end position="312"/>
    </location>
</feature>
<organism evidence="2 3">
    <name type="scientific">Candidatus Collierbacteria bacterium GW2011_GWB2_44_22</name>
    <dbReference type="NCBI Taxonomy" id="1618387"/>
    <lineage>
        <taxon>Bacteria</taxon>
        <taxon>Candidatus Collieribacteriota</taxon>
    </lineage>
</organism>
<protein>
    <recommendedName>
        <fullName evidence="4">DUF916 domain-containing protein</fullName>
    </recommendedName>
</protein>
<evidence type="ECO:0000256" key="1">
    <source>
        <dbReference type="SAM" id="Phobius"/>
    </source>
</evidence>